<evidence type="ECO:0000313" key="3">
    <source>
        <dbReference type="Proteomes" id="UP000825935"/>
    </source>
</evidence>
<comment type="caution">
    <text evidence="2">The sequence shown here is derived from an EMBL/GenBank/DDBJ whole genome shotgun (WGS) entry which is preliminary data.</text>
</comment>
<proteinExistence type="predicted"/>
<dbReference type="EMBL" id="CM035421">
    <property type="protein sequence ID" value="KAH7388292.1"/>
    <property type="molecule type" value="Genomic_DNA"/>
</dbReference>
<dbReference type="InterPro" id="IPR036047">
    <property type="entry name" value="F-box-like_dom_sf"/>
</dbReference>
<dbReference type="SUPFAM" id="SSF81383">
    <property type="entry name" value="F-box domain"/>
    <property type="match status" value="1"/>
</dbReference>
<evidence type="ECO:0000313" key="2">
    <source>
        <dbReference type="EMBL" id="KAH7388292.1"/>
    </source>
</evidence>
<feature type="compositionally biased region" description="Basic and acidic residues" evidence="1">
    <location>
        <begin position="220"/>
        <end position="229"/>
    </location>
</feature>
<dbReference type="AlphaFoldDB" id="A0A8T2T177"/>
<dbReference type="InterPro" id="IPR025886">
    <property type="entry name" value="PP2-like"/>
</dbReference>
<dbReference type="PANTHER" id="PTHR31960">
    <property type="entry name" value="F-BOX PROTEIN PP2-A15"/>
    <property type="match status" value="1"/>
</dbReference>
<accession>A0A8T2T177</accession>
<dbReference type="Pfam" id="PF14299">
    <property type="entry name" value="PP2"/>
    <property type="match status" value="1"/>
</dbReference>
<dbReference type="OMA" id="REMTIVW"/>
<dbReference type="OrthoDB" id="1918565at2759"/>
<evidence type="ECO:0000256" key="1">
    <source>
        <dbReference type="SAM" id="MobiDB-lite"/>
    </source>
</evidence>
<reference evidence="2" key="1">
    <citation type="submission" date="2021-08" db="EMBL/GenBank/DDBJ databases">
        <title>WGS assembly of Ceratopteris richardii.</title>
        <authorList>
            <person name="Marchant D.B."/>
            <person name="Chen G."/>
            <person name="Jenkins J."/>
            <person name="Shu S."/>
            <person name="Leebens-Mack J."/>
            <person name="Grimwood J."/>
            <person name="Schmutz J."/>
            <person name="Soltis P."/>
            <person name="Soltis D."/>
            <person name="Chen Z.-H."/>
        </authorList>
    </citation>
    <scope>NUCLEOTIDE SEQUENCE</scope>
    <source>
        <strain evidence="2">Whitten #5841</strain>
        <tissue evidence="2">Leaf</tissue>
    </source>
</reference>
<dbReference type="Proteomes" id="UP000825935">
    <property type="component" value="Chromosome 16"/>
</dbReference>
<name>A0A8T2T177_CERRI</name>
<dbReference type="PANTHER" id="PTHR31960:SF2">
    <property type="entry name" value="F-BOX PROTEIN PP2-A15"/>
    <property type="match status" value="1"/>
</dbReference>
<keyword evidence="3" id="KW-1185">Reference proteome</keyword>
<feature type="region of interest" description="Disordered" evidence="1">
    <location>
        <begin position="220"/>
        <end position="257"/>
    </location>
</feature>
<sequence>MKHPLASHEWLASRVLSLIEDGREVCRLGLVNKTFYSASISDSVWTKRLPPQSIIPRGVLPSLLPLSKRAVYLKLCRSVLYDEGLKRFWLNPASGRECYMISARSLFVVSGSWICRPLPGAMFEEAVSLIGWFFIGAVFREVLRSGKYTLSFRMKLENATGWRDFPMQITIENRLSDDSPLISKVYFNGETIFKRRRCISASPFIQILDSEHGTRVRIDKDHIDHKEDGIDNGDGGADDDGITGDDDGDDDGFGKQRQHNNHEWLEYDMSEFSVEGDHEAQPVDIRISMIEAGNFRTKSGSFFDGIIIRPTIVAEMAELK</sequence>
<protein>
    <submittedName>
        <fullName evidence="2">Uncharacterized protein</fullName>
    </submittedName>
</protein>
<feature type="compositionally biased region" description="Acidic residues" evidence="1">
    <location>
        <begin position="236"/>
        <end position="251"/>
    </location>
</feature>
<gene>
    <name evidence="2" type="ORF">KP509_16G068500</name>
</gene>
<organism evidence="2 3">
    <name type="scientific">Ceratopteris richardii</name>
    <name type="common">Triangle waterfern</name>
    <dbReference type="NCBI Taxonomy" id="49495"/>
    <lineage>
        <taxon>Eukaryota</taxon>
        <taxon>Viridiplantae</taxon>
        <taxon>Streptophyta</taxon>
        <taxon>Embryophyta</taxon>
        <taxon>Tracheophyta</taxon>
        <taxon>Polypodiopsida</taxon>
        <taxon>Polypodiidae</taxon>
        <taxon>Polypodiales</taxon>
        <taxon>Pteridineae</taxon>
        <taxon>Pteridaceae</taxon>
        <taxon>Parkerioideae</taxon>
        <taxon>Ceratopteris</taxon>
    </lineage>
</organism>